<dbReference type="InterPro" id="IPR011200">
    <property type="entry name" value="UCP012608"/>
</dbReference>
<comment type="caution">
    <text evidence="1">The sequence shown here is derived from an EMBL/GenBank/DDBJ whole genome shotgun (WGS) entry which is preliminary data.</text>
</comment>
<accession>A0ABW1SZP3</accession>
<protein>
    <submittedName>
        <fullName evidence="1">DUF2332 domain-containing protein</fullName>
    </submittedName>
</protein>
<evidence type="ECO:0000313" key="1">
    <source>
        <dbReference type="EMBL" id="MFC6237469.1"/>
    </source>
</evidence>
<dbReference type="Pfam" id="PF10094">
    <property type="entry name" value="DUF2332"/>
    <property type="match status" value="1"/>
</dbReference>
<dbReference type="EMBL" id="JBHSTI010000008">
    <property type="protein sequence ID" value="MFC6237469.1"/>
    <property type="molecule type" value="Genomic_DNA"/>
</dbReference>
<gene>
    <name evidence="1" type="ORF">ACFQGU_06240</name>
</gene>
<proteinExistence type="predicted"/>
<dbReference type="RefSeq" id="WP_386764793.1">
    <property type="nucleotide sequence ID" value="NZ_JBHSTI010000008.1"/>
</dbReference>
<keyword evidence="2" id="KW-1185">Reference proteome</keyword>
<evidence type="ECO:0000313" key="2">
    <source>
        <dbReference type="Proteomes" id="UP001596138"/>
    </source>
</evidence>
<sequence length="383" mass="40660">MTSDPAGFEGRSGLAAQFARQARDCADIGSGVYADICRSASLELASGGPLAALLQPWSDARDGDLIPLRVLAAAHRLVLEREAPALALWFPSVGGTAPVDGAGRGSCYEAWQEALRDNASRLPVLLSSPPQTNEPARSAAFTGAFSIVSEAYRLPLHVHEVGASAGLNLLADRVRITWLGGARGPQGSPLVLEDVWTGDPLPPDVAPDIVARVAVDLAPVDVTTTEGRLHLTSFVWPDQTERFERLRAAYELAATVPVELVRADVVDHLRSLEPVPGRVLVVAHSTTWIYLDEPARAAAEVAFQQLASHAGPEAPVVHLSREPHALDERAGLDFDLILRCWPAPLHGPLAAFPAGTSLLVGCTSAHGLPVRWQPPTETAITAL</sequence>
<dbReference type="Proteomes" id="UP001596138">
    <property type="component" value="Unassembled WGS sequence"/>
</dbReference>
<organism evidence="1 2">
    <name type="scientific">Longivirga aurantiaca</name>
    <dbReference type="NCBI Taxonomy" id="1837743"/>
    <lineage>
        <taxon>Bacteria</taxon>
        <taxon>Bacillati</taxon>
        <taxon>Actinomycetota</taxon>
        <taxon>Actinomycetes</taxon>
        <taxon>Sporichthyales</taxon>
        <taxon>Sporichthyaceae</taxon>
        <taxon>Longivirga</taxon>
    </lineage>
</organism>
<reference evidence="2" key="1">
    <citation type="journal article" date="2019" name="Int. J. Syst. Evol. Microbiol.">
        <title>The Global Catalogue of Microorganisms (GCM) 10K type strain sequencing project: providing services to taxonomists for standard genome sequencing and annotation.</title>
        <authorList>
            <consortium name="The Broad Institute Genomics Platform"/>
            <consortium name="The Broad Institute Genome Sequencing Center for Infectious Disease"/>
            <person name="Wu L."/>
            <person name="Ma J."/>
        </authorList>
    </citation>
    <scope>NUCLEOTIDE SEQUENCE [LARGE SCALE GENOMIC DNA]</scope>
    <source>
        <strain evidence="2">CGMCC 4.7317</strain>
    </source>
</reference>
<name>A0ABW1SZP3_9ACTN</name>